<reference evidence="1" key="1">
    <citation type="journal article" date="2005" name="Genome Res.">
        <title>Gene and alternative splicing annotation with AIR.</title>
        <authorList>
            <person name="Florea L."/>
            <person name="Di Francesco V."/>
            <person name="Miller J."/>
            <person name="Turner R."/>
            <person name="Yao A."/>
            <person name="Harris M."/>
            <person name="Walenz B."/>
            <person name="Mobarry C."/>
            <person name="Merkulov G.V."/>
            <person name="Charlab R."/>
            <person name="Dew I."/>
            <person name="Deng Z."/>
            <person name="Istrail S."/>
            <person name="Li P."/>
            <person name="Sutton G."/>
        </authorList>
    </citation>
    <scope>NUCLEOTIDE SEQUENCE</scope>
    <source>
        <strain evidence="1">BN</strain>
    </source>
</reference>
<organism evidence="1">
    <name type="scientific">Rattus norvegicus</name>
    <name type="common">Rat</name>
    <dbReference type="NCBI Taxonomy" id="10116"/>
    <lineage>
        <taxon>Eukaryota</taxon>
        <taxon>Metazoa</taxon>
        <taxon>Chordata</taxon>
        <taxon>Craniata</taxon>
        <taxon>Vertebrata</taxon>
        <taxon>Euteleostomi</taxon>
        <taxon>Mammalia</taxon>
        <taxon>Eutheria</taxon>
        <taxon>Euarchontoglires</taxon>
        <taxon>Glires</taxon>
        <taxon>Rodentia</taxon>
        <taxon>Myomorpha</taxon>
        <taxon>Muroidea</taxon>
        <taxon>Muridae</taxon>
        <taxon>Murinae</taxon>
        <taxon>Rattus</taxon>
    </lineage>
</organism>
<dbReference type="EMBL" id="CH473971">
    <property type="protein sequence ID" value="EDM14667.1"/>
    <property type="molecule type" value="Genomic_DNA"/>
</dbReference>
<dbReference type="KEGG" id="rno:291558"/>
<dbReference type="RGD" id="1562699">
    <property type="gene designation" value="RGD1562699"/>
</dbReference>
<name>A6IXN6_RAT</name>
<reference evidence="1" key="2">
    <citation type="submission" date="2005-07" db="EMBL/GenBank/DDBJ databases">
        <authorList>
            <person name="Mural R.J."/>
            <person name="Li P.W."/>
            <person name="Adams M.D."/>
            <person name="Amanatides P.G."/>
            <person name="Baden-Tillson H."/>
            <person name="Barnstead M."/>
            <person name="Chin S.H."/>
            <person name="Dew I."/>
            <person name="Evans C.A."/>
            <person name="Ferriera S."/>
            <person name="Flanigan M."/>
            <person name="Fosler C."/>
            <person name="Glodek A."/>
            <person name="Gu Z."/>
            <person name="Holt R.A."/>
            <person name="Jennings D."/>
            <person name="Kraft C.L."/>
            <person name="Lu F."/>
            <person name="Nguyen T."/>
            <person name="Nusskern D.R."/>
            <person name="Pfannkoch C.M."/>
            <person name="Sitter C."/>
            <person name="Sutton G.G."/>
            <person name="Venter J.C."/>
            <person name="Wang Z."/>
            <person name="Woodage T."/>
            <person name="Zheng X.H."/>
            <person name="Zhong F."/>
        </authorList>
    </citation>
    <scope>NUCLEOTIDE SEQUENCE</scope>
    <source>
        <strain evidence="1">BN</strain>
    </source>
</reference>
<dbReference type="Proteomes" id="UP000234681">
    <property type="component" value="Chromosome 18"/>
</dbReference>
<dbReference type="RefSeq" id="NP_001099611.1">
    <property type="nucleotide sequence ID" value="NM_001106141.1"/>
</dbReference>
<accession>A6IXN6</accession>
<dbReference type="AGR" id="RGD:1562699"/>
<protein>
    <submittedName>
        <fullName evidence="1">RGD1562699 (Predicted)</fullName>
    </submittedName>
</protein>
<evidence type="ECO:0000313" key="1">
    <source>
        <dbReference type="EMBL" id="EDM14667.1"/>
    </source>
</evidence>
<sequence length="116" mass="13350">MNCSCLRSSGTKIVTRTKKYPPYQTHHPFLESLLRFSSESLVMKTRPARLCDYTITRADACSGWLNTGRRKLKLKRRAKSLELLSLKKRKIYQGFSDVLLGLGNLKQQTNKQTTNK</sequence>
<gene>
    <name evidence="2" type="primary">RGD1562699</name>
    <name evidence="1" type="synonym">RGD1562699_predicted</name>
    <name evidence="1" type="ORF">rCG_46676</name>
</gene>
<dbReference type="GeneID" id="291558"/>
<dbReference type="AlphaFoldDB" id="A6IXN6"/>
<evidence type="ECO:0000313" key="2">
    <source>
        <dbReference type="RGD" id="1562699"/>
    </source>
</evidence>
<dbReference type="CTD" id="291558"/>
<proteinExistence type="predicted"/>